<keyword evidence="4" id="KW-1185">Reference proteome</keyword>
<accession>A0A2U1AD80</accession>
<dbReference type="EMBL" id="QJSQ01000001">
    <property type="protein sequence ID" value="PYE27751.1"/>
    <property type="molecule type" value="Genomic_DNA"/>
</dbReference>
<dbReference type="Proteomes" id="UP000247772">
    <property type="component" value="Unassembled WGS sequence"/>
</dbReference>
<reference evidence="2 3" key="1">
    <citation type="submission" date="2018-06" db="EMBL/GenBank/DDBJ databases">
        <title>Genomic Encyclopedia of Type Strains, Phase IV (KMG-V): Genome sequencing to study the core and pangenomes of soil and plant-associated prokaryotes.</title>
        <authorList>
            <person name="Whitman W."/>
        </authorList>
    </citation>
    <scope>NUCLEOTIDE SEQUENCE [LARGE SCALE GENOMIC DNA]</scope>
    <source>
        <strain evidence="2 3">SRCL-318</strain>
        <strain evidence="1 4">SRMrh-85</strain>
    </source>
</reference>
<protein>
    <submittedName>
        <fullName evidence="2">Uncharacterized protein</fullName>
    </submittedName>
</protein>
<evidence type="ECO:0000313" key="4">
    <source>
        <dbReference type="Proteomes" id="UP000533533"/>
    </source>
</evidence>
<proteinExistence type="predicted"/>
<evidence type="ECO:0000313" key="1">
    <source>
        <dbReference type="EMBL" id="MBB2925967.1"/>
    </source>
</evidence>
<comment type="caution">
    <text evidence="2">The sequence shown here is derived from an EMBL/GenBank/DDBJ whole genome shotgun (WGS) entry which is preliminary data.</text>
</comment>
<gene>
    <name evidence="2" type="ORF">C7410_10182</name>
    <name evidence="1" type="ORF">FHX59_000373</name>
</gene>
<dbReference type="Proteomes" id="UP000533533">
    <property type="component" value="Unassembled WGS sequence"/>
</dbReference>
<dbReference type="AlphaFoldDB" id="A0A2U1AD80"/>
<evidence type="ECO:0000313" key="3">
    <source>
        <dbReference type="Proteomes" id="UP000247772"/>
    </source>
</evidence>
<dbReference type="EMBL" id="JACHVZ010000001">
    <property type="protein sequence ID" value="MBB2925967.1"/>
    <property type="molecule type" value="Genomic_DNA"/>
</dbReference>
<dbReference type="RefSeq" id="WP_165822801.1">
    <property type="nucleotide sequence ID" value="NZ_JACHVZ010000001.1"/>
</dbReference>
<evidence type="ECO:0000313" key="2">
    <source>
        <dbReference type="EMBL" id="PYE27751.1"/>
    </source>
</evidence>
<organism evidence="2 3">
    <name type="scientific">Paraburkholderia silvatlantica</name>
    <dbReference type="NCBI Taxonomy" id="321895"/>
    <lineage>
        <taxon>Bacteria</taxon>
        <taxon>Pseudomonadati</taxon>
        <taxon>Pseudomonadota</taxon>
        <taxon>Betaproteobacteria</taxon>
        <taxon>Burkholderiales</taxon>
        <taxon>Burkholderiaceae</taxon>
        <taxon>Paraburkholderia</taxon>
    </lineage>
</organism>
<name>A0A2U1AD80_9BURK</name>
<sequence>MESAQNRQSKVEVKLFLHPEDHCRAMAAAKTLNLAEREFFALALHLGATQILRQTGAA</sequence>